<proteinExistence type="predicted"/>
<dbReference type="WBParaSite" id="SBAD_0000929901-mRNA-1">
    <property type="protein sequence ID" value="SBAD_0000929901-mRNA-1"/>
    <property type="gene ID" value="SBAD_0000929901"/>
</dbReference>
<organism evidence="3">
    <name type="scientific">Soboliphyme baturini</name>
    <dbReference type="NCBI Taxonomy" id="241478"/>
    <lineage>
        <taxon>Eukaryota</taxon>
        <taxon>Metazoa</taxon>
        <taxon>Ecdysozoa</taxon>
        <taxon>Nematoda</taxon>
        <taxon>Enoplea</taxon>
        <taxon>Dorylaimia</taxon>
        <taxon>Dioctophymatida</taxon>
        <taxon>Dioctophymatoidea</taxon>
        <taxon>Soboliphymatidae</taxon>
        <taxon>Soboliphyme</taxon>
    </lineage>
</organism>
<dbReference type="EMBL" id="UZAM01012169">
    <property type="protein sequence ID" value="VDP20412.1"/>
    <property type="molecule type" value="Genomic_DNA"/>
</dbReference>
<keyword evidence="2" id="KW-1185">Reference proteome</keyword>
<name>A0A183IZC6_9BILA</name>
<gene>
    <name evidence="1" type="ORF">SBAD_LOCUS8974</name>
</gene>
<evidence type="ECO:0000313" key="1">
    <source>
        <dbReference type="EMBL" id="VDP20412.1"/>
    </source>
</evidence>
<evidence type="ECO:0000313" key="3">
    <source>
        <dbReference type="WBParaSite" id="SBAD_0000929901-mRNA-1"/>
    </source>
</evidence>
<reference evidence="3" key="1">
    <citation type="submission" date="2016-06" db="UniProtKB">
        <authorList>
            <consortium name="WormBaseParasite"/>
        </authorList>
    </citation>
    <scope>IDENTIFICATION</scope>
</reference>
<reference evidence="1 2" key="2">
    <citation type="submission" date="2018-11" db="EMBL/GenBank/DDBJ databases">
        <authorList>
            <consortium name="Pathogen Informatics"/>
        </authorList>
    </citation>
    <scope>NUCLEOTIDE SEQUENCE [LARGE SCALE GENOMIC DNA]</scope>
</reference>
<protein>
    <submittedName>
        <fullName evidence="3">Transposase</fullName>
    </submittedName>
</protein>
<sequence length="69" mass="7824">MFFTRARSPFTEERNLNVIFQVLLAMLLGHLGNVGKLHRAARAFTVVMLRDGQVRSRQKLDDATPAEVI</sequence>
<dbReference type="Proteomes" id="UP000270296">
    <property type="component" value="Unassembled WGS sequence"/>
</dbReference>
<accession>A0A183IZC6</accession>
<dbReference type="AlphaFoldDB" id="A0A183IZC6"/>
<evidence type="ECO:0000313" key="2">
    <source>
        <dbReference type="Proteomes" id="UP000270296"/>
    </source>
</evidence>